<dbReference type="EMBL" id="JACCCF010000001">
    <property type="protein sequence ID" value="NYE42278.1"/>
    <property type="molecule type" value="Genomic_DNA"/>
</dbReference>
<dbReference type="RefSeq" id="WP_173314718.1">
    <property type="nucleotide sequence ID" value="NZ_BAAAUE010000012.1"/>
</dbReference>
<dbReference type="GO" id="GO:0050660">
    <property type="term" value="F:flavin adenine dinucleotide binding"/>
    <property type="evidence" value="ECO:0007669"/>
    <property type="project" value="InterPro"/>
</dbReference>
<name>A0A7Y9HD67_9ACTN</name>
<dbReference type="GO" id="GO:0003995">
    <property type="term" value="F:acyl-CoA dehydrogenase activity"/>
    <property type="evidence" value="ECO:0007669"/>
    <property type="project" value="TreeGrafter"/>
</dbReference>
<dbReference type="SUPFAM" id="SSF47203">
    <property type="entry name" value="Acyl-CoA dehydrogenase C-terminal domain-like"/>
    <property type="match status" value="1"/>
</dbReference>
<evidence type="ECO:0000259" key="8">
    <source>
        <dbReference type="Pfam" id="PF02770"/>
    </source>
</evidence>
<dbReference type="Gene3D" id="1.10.540.10">
    <property type="entry name" value="Acyl-CoA dehydrogenase/oxidase, N-terminal domain"/>
    <property type="match status" value="1"/>
</dbReference>
<evidence type="ECO:0000313" key="11">
    <source>
        <dbReference type="Proteomes" id="UP000530403"/>
    </source>
</evidence>
<keyword evidence="5 6" id="KW-0560">Oxidoreductase</keyword>
<dbReference type="InterPro" id="IPR013786">
    <property type="entry name" value="AcylCoA_DH/ox_N"/>
</dbReference>
<dbReference type="CDD" id="cd00567">
    <property type="entry name" value="ACAD"/>
    <property type="match status" value="1"/>
</dbReference>
<evidence type="ECO:0000256" key="6">
    <source>
        <dbReference type="RuleBase" id="RU362125"/>
    </source>
</evidence>
<dbReference type="PANTHER" id="PTHR48083">
    <property type="entry name" value="MEDIUM-CHAIN SPECIFIC ACYL-COA DEHYDROGENASE, MITOCHONDRIAL-RELATED"/>
    <property type="match status" value="1"/>
</dbReference>
<dbReference type="GO" id="GO:0033539">
    <property type="term" value="P:fatty acid beta-oxidation using acyl-CoA dehydrogenase"/>
    <property type="evidence" value="ECO:0007669"/>
    <property type="project" value="TreeGrafter"/>
</dbReference>
<dbReference type="SUPFAM" id="SSF56645">
    <property type="entry name" value="Acyl-CoA dehydrogenase NM domain-like"/>
    <property type="match status" value="1"/>
</dbReference>
<dbReference type="Gene3D" id="2.40.110.10">
    <property type="entry name" value="Butyryl-CoA Dehydrogenase, subunit A, domain 2"/>
    <property type="match status" value="1"/>
</dbReference>
<keyword evidence="4 6" id="KW-0274">FAD</keyword>
<organism evidence="10 11">
    <name type="scientific">Streptomyces fulvorobeus</name>
    <dbReference type="NCBI Taxonomy" id="284028"/>
    <lineage>
        <taxon>Bacteria</taxon>
        <taxon>Bacillati</taxon>
        <taxon>Actinomycetota</taxon>
        <taxon>Actinomycetes</taxon>
        <taxon>Kitasatosporales</taxon>
        <taxon>Streptomycetaceae</taxon>
        <taxon>Streptomyces</taxon>
    </lineage>
</organism>
<gene>
    <name evidence="10" type="ORF">HEB29_003289</name>
</gene>
<dbReference type="Pfam" id="PF02771">
    <property type="entry name" value="Acyl-CoA_dh_N"/>
    <property type="match status" value="1"/>
</dbReference>
<feature type="domain" description="Acyl-CoA oxidase/dehydrogenase middle" evidence="8">
    <location>
        <begin position="122"/>
        <end position="216"/>
    </location>
</feature>
<sequence length="386" mass="41350">MSTVLETEEHKALRAAVAALGRRYGRDYLSALVREGAHPRELWAEAAGLGYLGVNLPEEYGGGGGGMAELSIVLEELGAAGSPLLMMIVSPAICGTVIARFGTGAQKRRWLPGLADGSVTMAFAITEPDAGSNSHRITTTARKDGEDWVLTGRKVFVSGVDIAEATLVVGRTEDARSGRLKPCLFIVPRDAPGFWRSRIEMELQAPEKQFELVLDDVRLPADALVGDEDAGLLQLFAGLNPERIMTAAFALGMGTYAIARAVEYARTRQVWKDPIGAHQAIAHPLAQSHIELELARLMMQKAARLYDEGDDTGAGEAANMAKYAAAEACVRAVDQAVHTLGGNGLTREYGLASLVTAARVARIAPVSREMILNYVSHQSLGLPRSY</sequence>
<comment type="cofactor">
    <cofactor evidence="1 6">
        <name>FAD</name>
        <dbReference type="ChEBI" id="CHEBI:57692"/>
    </cofactor>
</comment>
<reference evidence="10 11" key="1">
    <citation type="submission" date="2020-07" db="EMBL/GenBank/DDBJ databases">
        <title>Sequencing the genomes of 1000 actinobacteria strains.</title>
        <authorList>
            <person name="Klenk H.-P."/>
        </authorList>
    </citation>
    <scope>NUCLEOTIDE SEQUENCE [LARGE SCALE GENOMIC DNA]</scope>
    <source>
        <strain evidence="10 11">DSM 41455</strain>
    </source>
</reference>
<dbReference type="PIRSF" id="PIRSF016578">
    <property type="entry name" value="HsaA"/>
    <property type="match status" value="1"/>
</dbReference>
<dbReference type="InterPro" id="IPR046373">
    <property type="entry name" value="Acyl-CoA_Oxase/DH_mid-dom_sf"/>
</dbReference>
<evidence type="ECO:0000256" key="5">
    <source>
        <dbReference type="ARBA" id="ARBA00023002"/>
    </source>
</evidence>
<protein>
    <recommendedName>
        <fullName evidence="12">Acyl-CoA dehydrogenase</fullName>
    </recommendedName>
</protein>
<dbReference type="Gene3D" id="1.20.140.10">
    <property type="entry name" value="Butyryl-CoA Dehydrogenase, subunit A, domain 3"/>
    <property type="match status" value="1"/>
</dbReference>
<evidence type="ECO:0000313" key="10">
    <source>
        <dbReference type="EMBL" id="NYE42278.1"/>
    </source>
</evidence>
<dbReference type="InterPro" id="IPR036250">
    <property type="entry name" value="AcylCo_DH-like_C"/>
</dbReference>
<feature type="domain" description="Acyl-CoA dehydrogenase/oxidase C-terminal" evidence="7">
    <location>
        <begin position="231"/>
        <end position="373"/>
    </location>
</feature>
<dbReference type="PANTHER" id="PTHR48083:SF1">
    <property type="entry name" value="DEHYDROGENASE, PUTATIVE (AFU_ORTHOLOGUE AFUA_7G06510)-RELATED"/>
    <property type="match status" value="1"/>
</dbReference>
<dbReference type="InterPro" id="IPR009075">
    <property type="entry name" value="AcylCo_DH/oxidase_C"/>
</dbReference>
<evidence type="ECO:0000256" key="4">
    <source>
        <dbReference type="ARBA" id="ARBA00022827"/>
    </source>
</evidence>
<dbReference type="Pfam" id="PF02770">
    <property type="entry name" value="Acyl-CoA_dh_M"/>
    <property type="match status" value="1"/>
</dbReference>
<proteinExistence type="inferred from homology"/>
<dbReference type="Pfam" id="PF00441">
    <property type="entry name" value="Acyl-CoA_dh_1"/>
    <property type="match status" value="1"/>
</dbReference>
<comment type="similarity">
    <text evidence="2 6">Belongs to the acyl-CoA dehydrogenase family.</text>
</comment>
<dbReference type="InterPro" id="IPR009100">
    <property type="entry name" value="AcylCoA_DH/oxidase_NM_dom_sf"/>
</dbReference>
<comment type="caution">
    <text evidence="10">The sequence shown here is derived from an EMBL/GenBank/DDBJ whole genome shotgun (WGS) entry which is preliminary data.</text>
</comment>
<dbReference type="GO" id="GO:0005737">
    <property type="term" value="C:cytoplasm"/>
    <property type="evidence" value="ECO:0007669"/>
    <property type="project" value="TreeGrafter"/>
</dbReference>
<dbReference type="InterPro" id="IPR006091">
    <property type="entry name" value="Acyl-CoA_Oxase/DH_mid-dom"/>
</dbReference>
<evidence type="ECO:0000256" key="1">
    <source>
        <dbReference type="ARBA" id="ARBA00001974"/>
    </source>
</evidence>
<keyword evidence="3 6" id="KW-0285">Flavoprotein</keyword>
<dbReference type="AlphaFoldDB" id="A0A7Y9HD67"/>
<evidence type="ECO:0000259" key="7">
    <source>
        <dbReference type="Pfam" id="PF00441"/>
    </source>
</evidence>
<accession>A0A7Y9HD67</accession>
<evidence type="ECO:0000256" key="2">
    <source>
        <dbReference type="ARBA" id="ARBA00009347"/>
    </source>
</evidence>
<evidence type="ECO:0008006" key="12">
    <source>
        <dbReference type="Google" id="ProtNLM"/>
    </source>
</evidence>
<feature type="domain" description="Acyl-CoA dehydrogenase/oxidase N-terminal" evidence="9">
    <location>
        <begin position="7"/>
        <end position="117"/>
    </location>
</feature>
<dbReference type="Proteomes" id="UP000530403">
    <property type="component" value="Unassembled WGS sequence"/>
</dbReference>
<dbReference type="FunFam" id="2.40.110.10:FF:000002">
    <property type="entry name" value="Acyl-CoA dehydrogenase fadE12"/>
    <property type="match status" value="1"/>
</dbReference>
<dbReference type="InterPro" id="IPR037069">
    <property type="entry name" value="AcylCoA_DH/ox_N_sf"/>
</dbReference>
<evidence type="ECO:0000256" key="3">
    <source>
        <dbReference type="ARBA" id="ARBA00022630"/>
    </source>
</evidence>
<dbReference type="FunFam" id="1.20.140.10:FF:000012">
    <property type="entry name" value="Acyl-CoA dehydrogenase fadE12"/>
    <property type="match status" value="1"/>
</dbReference>
<evidence type="ECO:0000259" key="9">
    <source>
        <dbReference type="Pfam" id="PF02771"/>
    </source>
</evidence>
<dbReference type="InterPro" id="IPR050741">
    <property type="entry name" value="Acyl-CoA_dehydrogenase"/>
</dbReference>